<dbReference type="Proteomes" id="UP000585437">
    <property type="component" value="Unassembled WGS sequence"/>
</dbReference>
<evidence type="ECO:0000313" key="3">
    <source>
        <dbReference type="EMBL" id="MBB6507090.1"/>
    </source>
</evidence>
<evidence type="ECO:0000313" key="4">
    <source>
        <dbReference type="Proteomes" id="UP000585437"/>
    </source>
</evidence>
<dbReference type="PROSITE" id="PS51257">
    <property type="entry name" value="PROKAR_LIPOPROTEIN"/>
    <property type="match status" value="1"/>
</dbReference>
<dbReference type="RefSeq" id="WP_082472021.1">
    <property type="nucleotide sequence ID" value="NZ_JACHBU010000001.1"/>
</dbReference>
<evidence type="ECO:0008006" key="5">
    <source>
        <dbReference type="Google" id="ProtNLM"/>
    </source>
</evidence>
<comment type="caution">
    <text evidence="3">The sequence shown here is derived from an EMBL/GenBank/DDBJ whole genome shotgun (WGS) entry which is preliminary data.</text>
</comment>
<dbReference type="Gene3D" id="3.30.60.30">
    <property type="match status" value="1"/>
</dbReference>
<feature type="signal peptide" evidence="2">
    <location>
        <begin position="1"/>
        <end position="26"/>
    </location>
</feature>
<keyword evidence="4" id="KW-1185">Reference proteome</keyword>
<dbReference type="CDD" id="cd00104">
    <property type="entry name" value="KAZAL_FS"/>
    <property type="match status" value="1"/>
</dbReference>
<evidence type="ECO:0000256" key="2">
    <source>
        <dbReference type="SAM" id="SignalP"/>
    </source>
</evidence>
<gene>
    <name evidence="3" type="ORF">F4695_000409</name>
</gene>
<name>A0A7X0JGY7_9HYPH</name>
<feature type="compositionally biased region" description="Basic and acidic residues" evidence="1">
    <location>
        <begin position="43"/>
        <end position="89"/>
    </location>
</feature>
<keyword evidence="2" id="KW-0732">Signal</keyword>
<feature type="region of interest" description="Disordered" evidence="1">
    <location>
        <begin position="22"/>
        <end position="109"/>
    </location>
</feature>
<sequence length="134" mass="15006">MSILRNKPKWLALFILAPMLSACVDAGPGPGYPPERPAPGWSRPDRPDPRPDWDRPSRPDRPDRPSRPDRPDWDRPSRPDRPGRPDRPENGGGMCTREYRPVCGQRGGRLQTFPNACEARNAGFGAVSPGECRR</sequence>
<feature type="chain" id="PRO_5031228444" description="Kazal-like domain-containing protein" evidence="2">
    <location>
        <begin position="27"/>
        <end position="134"/>
    </location>
</feature>
<dbReference type="SUPFAM" id="SSF100895">
    <property type="entry name" value="Kazal-type serine protease inhibitors"/>
    <property type="match status" value="1"/>
</dbReference>
<protein>
    <recommendedName>
        <fullName evidence="5">Kazal-like domain-containing protein</fullName>
    </recommendedName>
</protein>
<dbReference type="InterPro" id="IPR036058">
    <property type="entry name" value="Kazal_dom_sf"/>
</dbReference>
<proteinExistence type="predicted"/>
<accession>A0A7X0JGY7</accession>
<evidence type="ECO:0000256" key="1">
    <source>
        <dbReference type="SAM" id="MobiDB-lite"/>
    </source>
</evidence>
<dbReference type="AlphaFoldDB" id="A0A7X0JGY7"/>
<dbReference type="EMBL" id="JACHBU010000001">
    <property type="protein sequence ID" value="MBB6507090.1"/>
    <property type="molecule type" value="Genomic_DNA"/>
</dbReference>
<organism evidence="3 4">
    <name type="scientific">Rhizobium soli</name>
    <dbReference type="NCBI Taxonomy" id="424798"/>
    <lineage>
        <taxon>Bacteria</taxon>
        <taxon>Pseudomonadati</taxon>
        <taxon>Pseudomonadota</taxon>
        <taxon>Alphaproteobacteria</taxon>
        <taxon>Hyphomicrobiales</taxon>
        <taxon>Rhizobiaceae</taxon>
        <taxon>Rhizobium/Agrobacterium group</taxon>
        <taxon>Rhizobium</taxon>
    </lineage>
</organism>
<reference evidence="3 4" key="1">
    <citation type="submission" date="2020-08" db="EMBL/GenBank/DDBJ databases">
        <title>The Agave Microbiome: Exploring the role of microbial communities in plant adaptations to desert environments.</title>
        <authorList>
            <person name="Partida-Martinez L.P."/>
        </authorList>
    </citation>
    <scope>NUCLEOTIDE SEQUENCE [LARGE SCALE GENOMIC DNA]</scope>
    <source>
        <strain evidence="3 4">AS3.12</strain>
    </source>
</reference>